<dbReference type="PANTHER" id="PTHR43775:SF51">
    <property type="entry name" value="INACTIVE PHENOLPHTHIOCEROL SYNTHESIS POLYKETIDE SYNTHASE TYPE I PKS1-RELATED"/>
    <property type="match status" value="1"/>
</dbReference>
<dbReference type="Gene3D" id="3.40.50.720">
    <property type="entry name" value="NAD(P)-binding Rossmann-like Domain"/>
    <property type="match status" value="1"/>
</dbReference>
<keyword evidence="1" id="KW-0596">Phosphopantetheine</keyword>
<dbReference type="CDD" id="cd08956">
    <property type="entry name" value="KR_3_FAS_SDR_x"/>
    <property type="match status" value="1"/>
</dbReference>
<dbReference type="PANTHER" id="PTHR43775">
    <property type="entry name" value="FATTY ACID SYNTHASE"/>
    <property type="match status" value="1"/>
</dbReference>
<evidence type="ECO:0000259" key="8">
    <source>
        <dbReference type="PROSITE" id="PS50075"/>
    </source>
</evidence>
<accession>A0ABT1JEK0</accession>
<dbReference type="Pfam" id="PF08240">
    <property type="entry name" value="ADH_N"/>
    <property type="match status" value="1"/>
</dbReference>
<dbReference type="Pfam" id="PF02801">
    <property type="entry name" value="Ketoacyl-synt_C"/>
    <property type="match status" value="1"/>
</dbReference>
<dbReference type="InterPro" id="IPR014030">
    <property type="entry name" value="Ketoacyl_synth_N"/>
</dbReference>
<dbReference type="PROSITE" id="PS52004">
    <property type="entry name" value="KS3_2"/>
    <property type="match status" value="1"/>
</dbReference>
<evidence type="ECO:0000256" key="3">
    <source>
        <dbReference type="ARBA" id="ARBA00022679"/>
    </source>
</evidence>
<dbReference type="InterPro" id="IPR014043">
    <property type="entry name" value="Acyl_transferase_dom"/>
</dbReference>
<evidence type="ECO:0000259" key="10">
    <source>
        <dbReference type="PROSITE" id="PS52019"/>
    </source>
</evidence>
<dbReference type="SMART" id="SM01294">
    <property type="entry name" value="PKS_PP_betabranch"/>
    <property type="match status" value="1"/>
</dbReference>
<comment type="caution">
    <text evidence="11">The sequence shown here is derived from an EMBL/GenBank/DDBJ whole genome shotgun (WGS) entry which is preliminary data.</text>
</comment>
<dbReference type="InterPro" id="IPR020807">
    <property type="entry name" value="PKS_DH"/>
</dbReference>
<dbReference type="PROSITE" id="PS52019">
    <property type="entry name" value="PKS_MFAS_DH"/>
    <property type="match status" value="1"/>
</dbReference>
<evidence type="ECO:0000256" key="7">
    <source>
        <dbReference type="SAM" id="MobiDB-lite"/>
    </source>
</evidence>
<dbReference type="Pfam" id="PF08659">
    <property type="entry name" value="KR"/>
    <property type="match status" value="1"/>
</dbReference>
<feature type="active site" description="Proton donor; for dehydratase activity" evidence="6">
    <location>
        <position position="1117"/>
    </location>
</feature>
<evidence type="ECO:0000256" key="4">
    <source>
        <dbReference type="ARBA" id="ARBA00023268"/>
    </source>
</evidence>
<dbReference type="Pfam" id="PF00109">
    <property type="entry name" value="ketoacyl-synt"/>
    <property type="match status" value="1"/>
</dbReference>
<feature type="domain" description="Ketosynthase family 3 (KS3)" evidence="9">
    <location>
        <begin position="34"/>
        <end position="458"/>
    </location>
</feature>
<feature type="region of interest" description="C-terminal hotdog fold" evidence="6">
    <location>
        <begin position="1058"/>
        <end position="1194"/>
    </location>
</feature>
<keyword evidence="4" id="KW-0511">Multifunctional enzyme</keyword>
<dbReference type="SUPFAM" id="SSF52151">
    <property type="entry name" value="FabD/lysophospholipase-like"/>
    <property type="match status" value="1"/>
</dbReference>
<dbReference type="EMBL" id="AUBJ02000001">
    <property type="protein sequence ID" value="MCP2330921.1"/>
    <property type="molecule type" value="Genomic_DNA"/>
</dbReference>
<dbReference type="CDD" id="cd05195">
    <property type="entry name" value="enoyl_red"/>
    <property type="match status" value="1"/>
</dbReference>
<dbReference type="InterPro" id="IPR042104">
    <property type="entry name" value="PKS_dehydratase_sf"/>
</dbReference>
<dbReference type="SMART" id="SM00823">
    <property type="entry name" value="PKS_PP"/>
    <property type="match status" value="1"/>
</dbReference>
<dbReference type="InterPro" id="IPR006162">
    <property type="entry name" value="Ppantetheine_attach_site"/>
</dbReference>
<dbReference type="SUPFAM" id="SSF50129">
    <property type="entry name" value="GroES-like"/>
    <property type="match status" value="1"/>
</dbReference>
<dbReference type="InterPro" id="IPR049551">
    <property type="entry name" value="PKS_DH_C"/>
</dbReference>
<dbReference type="Pfam" id="PF14765">
    <property type="entry name" value="PS-DH"/>
    <property type="match status" value="1"/>
</dbReference>
<evidence type="ECO:0000256" key="2">
    <source>
        <dbReference type="ARBA" id="ARBA00022553"/>
    </source>
</evidence>
<dbReference type="InterPro" id="IPR050091">
    <property type="entry name" value="PKS_NRPS_Biosynth_Enz"/>
</dbReference>
<dbReference type="Gene3D" id="3.30.70.3290">
    <property type="match status" value="1"/>
</dbReference>
<feature type="region of interest" description="N-terminal hotdog fold" evidence="6">
    <location>
        <begin position="928"/>
        <end position="1047"/>
    </location>
</feature>
<dbReference type="InterPro" id="IPR013968">
    <property type="entry name" value="PKS_KR"/>
</dbReference>
<name>A0ABT1JEK0_ACTCY</name>
<dbReference type="InterPro" id="IPR009081">
    <property type="entry name" value="PP-bd_ACP"/>
</dbReference>
<gene>
    <name evidence="11" type="ORF">G443_001191</name>
</gene>
<dbReference type="Pfam" id="PF13602">
    <property type="entry name" value="ADH_zinc_N_2"/>
    <property type="match status" value="1"/>
</dbReference>
<keyword evidence="12" id="KW-1185">Reference proteome</keyword>
<dbReference type="Pfam" id="PF22953">
    <property type="entry name" value="SpnB_Rossmann"/>
    <property type="match status" value="1"/>
</dbReference>
<dbReference type="InterPro" id="IPR016035">
    <property type="entry name" value="Acyl_Trfase/lysoPLipase"/>
</dbReference>
<feature type="compositionally biased region" description="Low complexity" evidence="7">
    <location>
        <begin position="2045"/>
        <end position="2061"/>
    </location>
</feature>
<dbReference type="SUPFAM" id="SSF51735">
    <property type="entry name" value="NAD(P)-binding Rossmann-fold domains"/>
    <property type="match status" value="3"/>
</dbReference>
<dbReference type="Pfam" id="PF21089">
    <property type="entry name" value="PKS_DH_N"/>
    <property type="match status" value="1"/>
</dbReference>
<proteinExistence type="predicted"/>
<dbReference type="SMART" id="SM00827">
    <property type="entry name" value="PKS_AT"/>
    <property type="match status" value="1"/>
</dbReference>
<keyword evidence="2" id="KW-0597">Phosphoprotein</keyword>
<evidence type="ECO:0000259" key="9">
    <source>
        <dbReference type="PROSITE" id="PS52004"/>
    </source>
</evidence>
<dbReference type="InterPro" id="IPR014031">
    <property type="entry name" value="Ketoacyl_synth_C"/>
</dbReference>
<keyword evidence="5" id="KW-0012">Acyltransferase</keyword>
<dbReference type="InterPro" id="IPR055123">
    <property type="entry name" value="SpnB-like_Rossmann"/>
</dbReference>
<dbReference type="Pfam" id="PF00698">
    <property type="entry name" value="Acyl_transf_1"/>
    <property type="match status" value="1"/>
</dbReference>
<dbReference type="Gene3D" id="3.10.129.110">
    <property type="entry name" value="Polyketide synthase dehydratase"/>
    <property type="match status" value="1"/>
</dbReference>
<dbReference type="InterPro" id="IPR018201">
    <property type="entry name" value="Ketoacyl_synth_AS"/>
</dbReference>
<feature type="region of interest" description="Disordered" evidence="7">
    <location>
        <begin position="2042"/>
        <end position="2075"/>
    </location>
</feature>
<dbReference type="InterPro" id="IPR020841">
    <property type="entry name" value="PKS_Beta-ketoAc_synthase_dom"/>
</dbReference>
<evidence type="ECO:0000256" key="5">
    <source>
        <dbReference type="ARBA" id="ARBA00023315"/>
    </source>
</evidence>
<dbReference type="PROSITE" id="PS00606">
    <property type="entry name" value="KS3_1"/>
    <property type="match status" value="1"/>
</dbReference>
<dbReference type="SMART" id="SM00826">
    <property type="entry name" value="PKS_DH"/>
    <property type="match status" value="1"/>
</dbReference>
<feature type="active site" description="Proton acceptor; for dehydratase activity" evidence="6">
    <location>
        <position position="959"/>
    </location>
</feature>
<dbReference type="Gene3D" id="1.10.1200.10">
    <property type="entry name" value="ACP-like"/>
    <property type="match status" value="1"/>
</dbReference>
<dbReference type="InterPro" id="IPR016039">
    <property type="entry name" value="Thiolase-like"/>
</dbReference>
<evidence type="ECO:0000313" key="11">
    <source>
        <dbReference type="EMBL" id="MCP2330921.1"/>
    </source>
</evidence>
<dbReference type="PROSITE" id="PS00012">
    <property type="entry name" value="PHOSPHOPANTETHEINE"/>
    <property type="match status" value="1"/>
</dbReference>
<dbReference type="InterPro" id="IPR020843">
    <property type="entry name" value="ER"/>
</dbReference>
<sequence length="2086" mass="216950">MTDDDRMRRLLNKVTVELRQARAQLAARPEDPGREPVAIVAASCRYPGGADSPEALWDLVAQGRDATGDFPTDRHWDIEGLHTEDPGTPGGITTRRGGFLADVAGFDADLFGISPREALAMDPQQRLLLELTWEALERAGIAPDGLRGERVGVYTGISATEYGARHAGVPHDLEGHLGTGKAGSVVSGRLSFAYGFEGPSLTVDTACSSSLVALHLATRALRAGECRLAVAAGVAVIAEPAVFVEFSRQRGLAPDGRCKAFSAAADGAGFSEGAGVLLLAPLSEARRAGLPVLGLVRGSAVNSDGASSGLTTPNGPAQQRVIRAALADAGLRPSDVDLVEAHGTGTRLGDPIEARALLATYGQDRDTPVWLGSVKSNLGHAQGAAGMAGVIKALGALRNGALPRTLHADTPTPEVDWTAGRVELLTQARPWPAGPGPRRAAVSGFGMSGTNAHVVLEAAPEPEPEPVPVSPPVVAAGDPTGGPTPPAVPWLLSAPNPPALLAQARTLADFLTAHPELRPADVGLTLATRRALLPHRVVVTGGLDELRSLPADAGEHGHGGGIAFTFTGQGAQHPGMGRELRAAHPRYAEAFDEVCAELDRHLGAATPLADLVLTGVDDGRLDDTGHAQAALFAVEVALFRLLESWGVRPDVLIGHSVGELAAAHVAGAWDLPDACRVVAARARLMAALPPGGAMVAVAAPEAEVSVEVAGTAVSVAAVNGPASVVISGEATEVRALAARWAGRGTRTRELRVSHAFHSALVEPVLDEFRAVVAGTTAREPSIPVLSNRTAAPLTADQVASPDYWADHARGTVRFADCVAAAERGGTTTFVELGPGGVLSAMVPDTLRRPGGAAIALLRHDTPETRSVAAGVGRLVTRGHDVTLTPLFTDLGATPVELPTYSFQRTPYWLGAPAAATGAAALGQDTTGHPLAGAAVDLPDGGVLLTGRLSRADQPWLADHRVLDRVLVPGTALVDLAVRAGDELGASTLEEFVVHRPLELPDRGAVRIRVVATPGEPATVSVLARPDHPGGTWTEHASGTLTDGHAEPDPLTDWPPSGGRALSTGDVYTSLRAVGVDYGPGFRGLRAAWRRDDVVFAEVTLPAPAEPDGFAVHPALLDAALHTLRLTGFLPADAAFVPFSFAGVRVHATGARTLRVRVTHLGGQAVRLVLADAGGAPVAEIAALTVRRLGGDPTTRDPAVLDHLLRPGWTPTSGTEEDPARWAPLGEDRFGLGPGEGTDAQVRIWSPPTGDVRTATTAALTTLRDWLATDDGTRLLVLTTGAVSTAPGEDVPDLAAAAVHGLVRSAQSEHPGRLVLVDVDTTTATTRDLPGALRRALATGEPQIAVREGRPLAARLTRFTSDGVLAPPPGEPAWRLGTSGTGTVENLRIDPCPDVLDTPLPAGRVRIDVRAAGVNFRDVFTVLGLFPSVTGLLGGEAAGVVREVGPGVTDLRPGDPVTGLVFGGFGPVAVADRRLLTRFPDGWTFEQAAGMPLVFLTAYHALVDLADLAPGESVLVHAAAGGVGMAATQLAHHLGATVLGTAHPRKWDTLRGNGIAEERIASSRTLEFEDAFADGVDVVLNSLSGEFVDASLRLLRPGGRFLEMGKVDIRDDATIARDHPGVRYRDFDVLDAGPDHIQRMFTALLDLFDRGALAPLPVTTWDVHRAREAFRHVREGHHTGKVVLTLPRRPDPHGTVLVTGGTGDLGGLLARHLVDAHGVRHLLLLSRRGPDAPGAAALTEDLTSAGARVRVLACDVGDRDALAEAIATVPADHPLTGVVHTAAVVDDAVIGSLTPDQLDRVLRPKADAALHLHELTSDLALFALFSSAAGVLGGPGQGNYAAANAVLDGLAAHRHAHGLPATSLAWGLWEQDRGITAGLSATDRARMRRDGLLPLGRSEGLDLFDHAVTTAEPRCLPLRLDLATVAGRPVPPPLARLVRPTRRAASEGDTAPAALADRLAALPTARAGAAVLDVVREHTASVLGHGETTDIRPDQGFGDLGFDSLTAVELRNRLVRATGVRLTATAVFDHPTPEALADHLLDTLRPPTADPGTDPGTATPPTEDAESELDSLDPDELIRRALAGAGD</sequence>
<dbReference type="InterPro" id="IPR049552">
    <property type="entry name" value="PKS_DH_N"/>
</dbReference>
<dbReference type="CDD" id="cd00833">
    <property type="entry name" value="PKS"/>
    <property type="match status" value="1"/>
</dbReference>
<feature type="domain" description="PKS/mFAS DH" evidence="10">
    <location>
        <begin position="928"/>
        <end position="1194"/>
    </location>
</feature>
<dbReference type="InterPro" id="IPR013154">
    <property type="entry name" value="ADH-like_N"/>
</dbReference>
<evidence type="ECO:0000256" key="6">
    <source>
        <dbReference type="PROSITE-ProRule" id="PRU01363"/>
    </source>
</evidence>
<dbReference type="SUPFAM" id="SSF47336">
    <property type="entry name" value="ACP-like"/>
    <property type="match status" value="1"/>
</dbReference>
<dbReference type="Proteomes" id="UP000791080">
    <property type="component" value="Unassembled WGS sequence"/>
</dbReference>
<dbReference type="InterPro" id="IPR049900">
    <property type="entry name" value="PKS_mFAS_DH"/>
</dbReference>
<dbReference type="InterPro" id="IPR036291">
    <property type="entry name" value="NAD(P)-bd_dom_sf"/>
</dbReference>
<dbReference type="SUPFAM" id="SSF53901">
    <property type="entry name" value="Thiolase-like"/>
    <property type="match status" value="1"/>
</dbReference>
<dbReference type="InterPro" id="IPR032821">
    <property type="entry name" value="PKS_assoc"/>
</dbReference>
<feature type="compositionally biased region" description="Acidic residues" evidence="7">
    <location>
        <begin position="2062"/>
        <end position="2074"/>
    </location>
</feature>
<dbReference type="SMART" id="SM00829">
    <property type="entry name" value="PKS_ER"/>
    <property type="match status" value="1"/>
</dbReference>
<dbReference type="Gene3D" id="3.40.366.10">
    <property type="entry name" value="Malonyl-Coenzyme A Acyl Carrier Protein, domain 2"/>
    <property type="match status" value="1"/>
</dbReference>
<evidence type="ECO:0000313" key="12">
    <source>
        <dbReference type="Proteomes" id="UP000791080"/>
    </source>
</evidence>
<dbReference type="Gene3D" id="3.40.47.10">
    <property type="match status" value="1"/>
</dbReference>
<reference evidence="11 12" key="1">
    <citation type="submission" date="2022-06" db="EMBL/GenBank/DDBJ databases">
        <title>Genomic Encyclopedia of Type Strains, Phase I: the one thousand microbial genomes (KMG-I) project.</title>
        <authorList>
            <person name="Kyrpides N."/>
        </authorList>
    </citation>
    <scope>NUCLEOTIDE SEQUENCE [LARGE SCALE GENOMIC DNA]</scope>
    <source>
        <strain evidence="11 12">DSM 43889</strain>
    </source>
</reference>
<keyword evidence="3" id="KW-0808">Transferase</keyword>
<organism evidence="11 12">
    <name type="scientific">Actinoalloteichus caeruleus DSM 43889</name>
    <dbReference type="NCBI Taxonomy" id="1120930"/>
    <lineage>
        <taxon>Bacteria</taxon>
        <taxon>Bacillati</taxon>
        <taxon>Actinomycetota</taxon>
        <taxon>Actinomycetes</taxon>
        <taxon>Pseudonocardiales</taxon>
        <taxon>Pseudonocardiaceae</taxon>
        <taxon>Actinoalloteichus</taxon>
        <taxon>Actinoalloteichus cyanogriseus</taxon>
    </lineage>
</organism>
<dbReference type="InterPro" id="IPR036736">
    <property type="entry name" value="ACP-like_sf"/>
</dbReference>
<feature type="domain" description="Carrier" evidence="8">
    <location>
        <begin position="1968"/>
        <end position="2043"/>
    </location>
</feature>
<dbReference type="PROSITE" id="PS50075">
    <property type="entry name" value="CARRIER"/>
    <property type="match status" value="1"/>
</dbReference>
<dbReference type="Gene3D" id="3.90.180.10">
    <property type="entry name" value="Medium-chain alcohol dehydrogenases, catalytic domain"/>
    <property type="match status" value="1"/>
</dbReference>
<dbReference type="Gene3D" id="3.40.50.11460">
    <property type="match status" value="1"/>
</dbReference>
<dbReference type="SUPFAM" id="SSF55048">
    <property type="entry name" value="Probable ACP-binding domain of malonyl-CoA ACP transacylase"/>
    <property type="match status" value="1"/>
</dbReference>
<dbReference type="InterPro" id="IPR001227">
    <property type="entry name" value="Ac_transferase_dom_sf"/>
</dbReference>
<dbReference type="InterPro" id="IPR057326">
    <property type="entry name" value="KR_dom"/>
</dbReference>
<evidence type="ECO:0000256" key="1">
    <source>
        <dbReference type="ARBA" id="ARBA00022450"/>
    </source>
</evidence>
<dbReference type="Pfam" id="PF16197">
    <property type="entry name" value="KAsynt_C_assoc"/>
    <property type="match status" value="1"/>
</dbReference>
<dbReference type="SMART" id="SM00825">
    <property type="entry name" value="PKS_KS"/>
    <property type="match status" value="1"/>
</dbReference>
<dbReference type="RefSeq" id="WP_051314062.1">
    <property type="nucleotide sequence ID" value="NZ_AUBJ02000001.1"/>
</dbReference>
<dbReference type="InterPro" id="IPR011032">
    <property type="entry name" value="GroES-like_sf"/>
</dbReference>
<dbReference type="InterPro" id="IPR020806">
    <property type="entry name" value="PKS_PP-bd"/>
</dbReference>
<dbReference type="SMART" id="SM00822">
    <property type="entry name" value="PKS_KR"/>
    <property type="match status" value="1"/>
</dbReference>
<dbReference type="Pfam" id="PF00550">
    <property type="entry name" value="PP-binding"/>
    <property type="match status" value="1"/>
</dbReference>
<feature type="region of interest" description="Disordered" evidence="7">
    <location>
        <begin position="1022"/>
        <end position="1058"/>
    </location>
</feature>
<protein>
    <submittedName>
        <fullName evidence="11">Polyketide synthase 12</fullName>
    </submittedName>
</protein>
<dbReference type="InterPro" id="IPR016036">
    <property type="entry name" value="Malonyl_transacylase_ACP-bd"/>
</dbReference>